<evidence type="ECO:0000313" key="3">
    <source>
        <dbReference type="EMBL" id="PWN34556.1"/>
    </source>
</evidence>
<organism evidence="3 4">
    <name type="scientific">Meira miltonrushii</name>
    <dbReference type="NCBI Taxonomy" id="1280837"/>
    <lineage>
        <taxon>Eukaryota</taxon>
        <taxon>Fungi</taxon>
        <taxon>Dikarya</taxon>
        <taxon>Basidiomycota</taxon>
        <taxon>Ustilaginomycotina</taxon>
        <taxon>Exobasidiomycetes</taxon>
        <taxon>Exobasidiales</taxon>
        <taxon>Brachybasidiaceae</taxon>
        <taxon>Meira</taxon>
    </lineage>
</organism>
<dbReference type="RefSeq" id="XP_025354858.1">
    <property type="nucleotide sequence ID" value="XM_025501669.1"/>
</dbReference>
<protein>
    <recommendedName>
        <fullName evidence="5">FAS1 domain-containing protein</fullName>
    </recommendedName>
</protein>
<evidence type="ECO:0000256" key="2">
    <source>
        <dbReference type="SAM" id="SignalP"/>
    </source>
</evidence>
<dbReference type="GeneID" id="37023450"/>
<accession>A0A316VAL2</accession>
<evidence type="ECO:0000256" key="1">
    <source>
        <dbReference type="SAM" id="MobiDB-lite"/>
    </source>
</evidence>
<keyword evidence="2" id="KW-0732">Signal</keyword>
<dbReference type="InParanoid" id="A0A316VAL2"/>
<keyword evidence="4" id="KW-1185">Reference proteome</keyword>
<feature type="compositionally biased region" description="Low complexity" evidence="1">
    <location>
        <begin position="116"/>
        <end position="131"/>
    </location>
</feature>
<gene>
    <name evidence="3" type="ORF">FA14DRAFT_188638</name>
</gene>
<feature type="chain" id="PRO_5016255218" description="FAS1 domain-containing protein" evidence="2">
    <location>
        <begin position="21"/>
        <end position="168"/>
    </location>
</feature>
<name>A0A316VAL2_9BASI</name>
<dbReference type="AlphaFoldDB" id="A0A316VAL2"/>
<sequence length="168" mass="16331">MKFSIASLLVTLTMGSAAMAAVAPEPATRVEKRQIPTDPAALSSLLANPSAAFAEATSLLANPQVSSEFRQLVTASSFEAEVSSAYVQQLGTKTGEAALSSYKVIVNSLLGESTSAAGSSSTSAGSSNSGSGSSGSSGSGHNGASGILALSAMGSAVVVGAAVVMAAL</sequence>
<dbReference type="EMBL" id="KZ819603">
    <property type="protein sequence ID" value="PWN34556.1"/>
    <property type="molecule type" value="Genomic_DNA"/>
</dbReference>
<evidence type="ECO:0000313" key="4">
    <source>
        <dbReference type="Proteomes" id="UP000245771"/>
    </source>
</evidence>
<feature type="region of interest" description="Disordered" evidence="1">
    <location>
        <begin position="116"/>
        <end position="138"/>
    </location>
</feature>
<reference evidence="3 4" key="1">
    <citation type="journal article" date="2018" name="Mol. Biol. Evol.">
        <title>Broad Genomic Sampling Reveals a Smut Pathogenic Ancestry of the Fungal Clade Ustilaginomycotina.</title>
        <authorList>
            <person name="Kijpornyongpan T."/>
            <person name="Mondo S.J."/>
            <person name="Barry K."/>
            <person name="Sandor L."/>
            <person name="Lee J."/>
            <person name="Lipzen A."/>
            <person name="Pangilinan J."/>
            <person name="LaButti K."/>
            <person name="Hainaut M."/>
            <person name="Henrissat B."/>
            <person name="Grigoriev I.V."/>
            <person name="Spatafora J.W."/>
            <person name="Aime M.C."/>
        </authorList>
    </citation>
    <scope>NUCLEOTIDE SEQUENCE [LARGE SCALE GENOMIC DNA]</scope>
    <source>
        <strain evidence="3 4">MCA 3882</strain>
    </source>
</reference>
<feature type="signal peptide" evidence="2">
    <location>
        <begin position="1"/>
        <end position="20"/>
    </location>
</feature>
<evidence type="ECO:0008006" key="5">
    <source>
        <dbReference type="Google" id="ProtNLM"/>
    </source>
</evidence>
<proteinExistence type="predicted"/>
<dbReference type="Proteomes" id="UP000245771">
    <property type="component" value="Unassembled WGS sequence"/>
</dbReference>